<dbReference type="AlphaFoldDB" id="A0A1H4D8R8"/>
<accession>A0A1H4D8R8</accession>
<dbReference type="Gene3D" id="3.90.1720.10">
    <property type="entry name" value="endopeptidase domain like (from Nostoc punctiforme)"/>
    <property type="match status" value="1"/>
</dbReference>
<evidence type="ECO:0000313" key="3">
    <source>
        <dbReference type="Proteomes" id="UP000183253"/>
    </source>
</evidence>
<dbReference type="InterPro" id="IPR024453">
    <property type="entry name" value="Peptidase_C92"/>
</dbReference>
<dbReference type="Pfam" id="PF05708">
    <property type="entry name" value="Peptidase_C92"/>
    <property type="match status" value="1"/>
</dbReference>
<dbReference type="SUPFAM" id="SSF54001">
    <property type="entry name" value="Cysteine proteinases"/>
    <property type="match status" value="1"/>
</dbReference>
<evidence type="ECO:0000313" key="2">
    <source>
        <dbReference type="EMBL" id="SEA69057.1"/>
    </source>
</evidence>
<feature type="chain" id="PRO_5010176211" evidence="1">
    <location>
        <begin position="19"/>
        <end position="212"/>
    </location>
</feature>
<feature type="signal peptide" evidence="1">
    <location>
        <begin position="1"/>
        <end position="18"/>
    </location>
</feature>
<dbReference type="RefSeq" id="WP_010260627.1">
    <property type="nucleotide sequence ID" value="NZ_CAEG01000005.1"/>
</dbReference>
<keyword evidence="1" id="KW-0732">Signal</keyword>
<organism evidence="2 3">
    <name type="scientific">Alistipes timonensis JC136</name>
    <dbReference type="NCBI Taxonomy" id="1033731"/>
    <lineage>
        <taxon>Bacteria</taxon>
        <taxon>Pseudomonadati</taxon>
        <taxon>Bacteroidota</taxon>
        <taxon>Bacteroidia</taxon>
        <taxon>Bacteroidales</taxon>
        <taxon>Rikenellaceae</taxon>
        <taxon>Alistipes</taxon>
    </lineage>
</organism>
<dbReference type="InterPro" id="IPR038765">
    <property type="entry name" value="Papain-like_cys_pep_sf"/>
</dbReference>
<dbReference type="EMBL" id="FNRI01000005">
    <property type="protein sequence ID" value="SEA69057.1"/>
    <property type="molecule type" value="Genomic_DNA"/>
</dbReference>
<evidence type="ECO:0000256" key="1">
    <source>
        <dbReference type="SAM" id="SignalP"/>
    </source>
</evidence>
<keyword evidence="3" id="KW-1185">Reference proteome</keyword>
<reference evidence="2 3" key="1">
    <citation type="submission" date="2016-10" db="EMBL/GenBank/DDBJ databases">
        <authorList>
            <person name="de Groot N.N."/>
        </authorList>
    </citation>
    <scope>NUCLEOTIDE SEQUENCE [LARGE SCALE GENOMIC DNA]</scope>
    <source>
        <strain evidence="2 3">DSM 25383</strain>
    </source>
</reference>
<dbReference type="STRING" id="1033731.SAMN05444145_105190"/>
<sequence length="212" mass="24317">MKRILFILLLFAAATGFAREPFRLETGDLLFQVNGRSAYTEAIKNVTSGIEQLEFSHVGVAYIEDGETYVLEAVPYGVVKSRLDKFFRNSQLADGKPVVVVGRLKPRLQKNIPAAIERIKKLLGKRYDYVFDPDDDTYYCSELIYVSYLRPDGKPIFRMKPMTFRDKTTGETSPLWIEHFKRHKCDIPEGVPGTNPGDMSRSKAIRIVHRYF</sequence>
<dbReference type="Proteomes" id="UP000183253">
    <property type="component" value="Unassembled WGS sequence"/>
</dbReference>
<name>A0A1H4D8R8_9BACT</name>
<dbReference type="OrthoDB" id="195541at2"/>
<gene>
    <name evidence="2" type="ORF">SAMN05444145_105190</name>
</gene>
<protein>
    <submittedName>
        <fullName evidence="2">Permuted papain-like amidase enzyme, YaeF/YiiX, C92 family</fullName>
    </submittedName>
</protein>
<proteinExistence type="predicted"/>